<dbReference type="SUPFAM" id="SSF48403">
    <property type="entry name" value="Ankyrin repeat"/>
    <property type="match status" value="1"/>
</dbReference>
<keyword evidence="3" id="KW-0999">Mitochondrion inner membrane</keyword>
<comment type="caution">
    <text evidence="8">The sequence shown here is derived from an EMBL/GenBank/DDBJ whole genome shotgun (WGS) entry which is preliminary data.</text>
</comment>
<evidence type="ECO:0000256" key="2">
    <source>
        <dbReference type="ARBA" id="ARBA00005453"/>
    </source>
</evidence>
<evidence type="ECO:0000256" key="6">
    <source>
        <dbReference type="ARBA" id="ARBA00023136"/>
    </source>
</evidence>
<evidence type="ECO:0000256" key="7">
    <source>
        <dbReference type="SAM" id="MobiDB-lite"/>
    </source>
</evidence>
<dbReference type="Gene3D" id="1.25.40.20">
    <property type="entry name" value="Ankyrin repeat-containing domain"/>
    <property type="match status" value="1"/>
</dbReference>
<feature type="compositionally biased region" description="Polar residues" evidence="7">
    <location>
        <begin position="173"/>
        <end position="189"/>
    </location>
</feature>
<dbReference type="InterPro" id="IPR018796">
    <property type="entry name" value="COA8"/>
</dbReference>
<feature type="compositionally biased region" description="Basic residues" evidence="7">
    <location>
        <begin position="620"/>
        <end position="632"/>
    </location>
</feature>
<evidence type="ECO:0000256" key="1">
    <source>
        <dbReference type="ARBA" id="ARBA00004443"/>
    </source>
</evidence>
<dbReference type="InterPro" id="IPR036770">
    <property type="entry name" value="Ankyrin_rpt-contain_sf"/>
</dbReference>
<sequence length="632" mass="70868">MVTAKKPESIWIRGDLYGPPDPISNLPHIKFVAVADESEAERRLREQRQRIHDWNHRFWADHNSRFNAEKEAFLESLPEKRASADELSTFYKSFLNANHASHMAYNKELYRRNYQVSAFVMFHSTSSSRRSPTEPASTAKKTTRPIPKAVKPRPATRSLKLSPVESPLRLISEQPNSTAFGRSGNTTKKVTLKPAVPVSAAKSNGAVGNSRDLPRQRPSAVLNFHRTVVEHLSESKKSAYILSSKSSDTSSDDSWRAWPARAGRRPLGPPKCRRSASCDSSSSSNLSLADSEGEVQSNTNLSSQEKFTQWLRSKTVTVSLDPMVSNRTWKVNRLAMKRLSPDKCTVRDLRFGLEYVTGIPADLTYLRVSDDEMHDSDNLEKVATNGGLATLCVYSIWQDFVRILFTGNFKNITEAISLHDPNTAPVYSEVFHIMVAHDVNTRKDVSASDVLRQAPSGLDVKSRAELEKATANTQASLELPIYTVVKERNLVTPEMRQDMVSKRMYAALLFAIVNRHKQLLEWIDSQPGIDLNYRYPSGRNLIFLAIFFRNLPRLQKLVAARVDWQTADVTGLTPAAVAARTRDEGMISLFEELEDALDEAEGKKKKKRGKSAKKGEKAAGKSKSKSAKRKAH</sequence>
<evidence type="ECO:0000256" key="4">
    <source>
        <dbReference type="ARBA" id="ARBA00022946"/>
    </source>
</evidence>
<feature type="region of interest" description="Disordered" evidence="7">
    <location>
        <begin position="124"/>
        <end position="218"/>
    </location>
</feature>
<evidence type="ECO:0000313" key="8">
    <source>
        <dbReference type="EMBL" id="OWA53507.1"/>
    </source>
</evidence>
<dbReference type="Pfam" id="PF10231">
    <property type="entry name" value="COA8"/>
    <property type="match status" value="1"/>
</dbReference>
<comment type="subcellular location">
    <subcellularLocation>
        <location evidence="1">Mitochondrion inner membrane</location>
        <topology evidence="1">Peripheral membrane protein</topology>
        <orientation evidence="1">Matrix side</orientation>
    </subcellularLocation>
</comment>
<feature type="region of interest" description="Disordered" evidence="7">
    <location>
        <begin position="598"/>
        <end position="632"/>
    </location>
</feature>
<gene>
    <name evidence="8" type="ORF">BV898_17934</name>
</gene>
<dbReference type="PANTHER" id="PTHR31107:SF2">
    <property type="entry name" value="CYTOCHROME C OXIDASE ASSEMBLY FACTOR 8"/>
    <property type="match status" value="1"/>
</dbReference>
<dbReference type="AlphaFoldDB" id="A0A9X6NGF4"/>
<keyword evidence="5" id="KW-0496">Mitochondrion</keyword>
<feature type="compositionally biased region" description="Low complexity" evidence="7">
    <location>
        <begin position="124"/>
        <end position="138"/>
    </location>
</feature>
<evidence type="ECO:0000313" key="9">
    <source>
        <dbReference type="Proteomes" id="UP000192578"/>
    </source>
</evidence>
<evidence type="ECO:0000256" key="3">
    <source>
        <dbReference type="ARBA" id="ARBA00022792"/>
    </source>
</evidence>
<feature type="compositionally biased region" description="Basic residues" evidence="7">
    <location>
        <begin position="603"/>
        <end position="612"/>
    </location>
</feature>
<comment type="similarity">
    <text evidence="2">Belongs to the COA8 family.</text>
</comment>
<name>A0A9X6NGF4_HYPEX</name>
<feature type="compositionally biased region" description="Low complexity" evidence="7">
    <location>
        <begin position="275"/>
        <end position="290"/>
    </location>
</feature>
<accession>A0A9X6NGF4</accession>
<dbReference type="GO" id="GO:0005743">
    <property type="term" value="C:mitochondrial inner membrane"/>
    <property type="evidence" value="ECO:0007669"/>
    <property type="project" value="UniProtKB-SubCell"/>
</dbReference>
<dbReference type="Proteomes" id="UP000192578">
    <property type="component" value="Unassembled WGS sequence"/>
</dbReference>
<dbReference type="GO" id="GO:0097193">
    <property type="term" value="P:intrinsic apoptotic signaling pathway"/>
    <property type="evidence" value="ECO:0007669"/>
    <property type="project" value="InterPro"/>
</dbReference>
<reference evidence="9" key="1">
    <citation type="submission" date="2017-01" db="EMBL/GenBank/DDBJ databases">
        <title>Comparative genomics of anhydrobiosis in the tardigrade Hypsibius dujardini.</title>
        <authorList>
            <person name="Yoshida Y."/>
            <person name="Koutsovoulos G."/>
            <person name="Laetsch D."/>
            <person name="Stevens L."/>
            <person name="Kumar S."/>
            <person name="Horikawa D."/>
            <person name="Ishino K."/>
            <person name="Komine S."/>
            <person name="Tomita M."/>
            <person name="Blaxter M."/>
            <person name="Arakawa K."/>
        </authorList>
    </citation>
    <scope>NUCLEOTIDE SEQUENCE [LARGE SCALE GENOMIC DNA]</scope>
    <source>
        <strain evidence="9">Z151</strain>
    </source>
</reference>
<dbReference type="PANTHER" id="PTHR31107">
    <property type="entry name" value="APOPTOGENIC PROTEIN 1, MITOCHONDRIAL"/>
    <property type="match status" value="1"/>
</dbReference>
<feature type="region of interest" description="Disordered" evidence="7">
    <location>
        <begin position="241"/>
        <end position="300"/>
    </location>
</feature>
<protein>
    <submittedName>
        <fullName evidence="8">APOPT family protein Y39B6A.34, mitochondrial</fullName>
    </submittedName>
</protein>
<evidence type="ECO:0000256" key="5">
    <source>
        <dbReference type="ARBA" id="ARBA00023128"/>
    </source>
</evidence>
<dbReference type="OrthoDB" id="6246201at2759"/>
<organism evidence="8 9">
    <name type="scientific">Hypsibius exemplaris</name>
    <name type="common">Freshwater tardigrade</name>
    <dbReference type="NCBI Taxonomy" id="2072580"/>
    <lineage>
        <taxon>Eukaryota</taxon>
        <taxon>Metazoa</taxon>
        <taxon>Ecdysozoa</taxon>
        <taxon>Tardigrada</taxon>
        <taxon>Eutardigrada</taxon>
        <taxon>Parachela</taxon>
        <taxon>Hypsibioidea</taxon>
        <taxon>Hypsibiidae</taxon>
        <taxon>Hypsibius</taxon>
    </lineage>
</organism>
<proteinExistence type="inferred from homology"/>
<dbReference type="EMBL" id="MTYJ01000326">
    <property type="protein sequence ID" value="OWA53507.1"/>
    <property type="molecule type" value="Genomic_DNA"/>
</dbReference>
<keyword evidence="6" id="KW-0472">Membrane</keyword>
<keyword evidence="4" id="KW-0809">Transit peptide</keyword>
<keyword evidence="9" id="KW-1185">Reference proteome</keyword>